<organism evidence="4 5">
    <name type="scientific">Limnofasciculus baicalensis BBK-W-15</name>
    <dbReference type="NCBI Taxonomy" id="2699891"/>
    <lineage>
        <taxon>Bacteria</taxon>
        <taxon>Bacillati</taxon>
        <taxon>Cyanobacteriota</taxon>
        <taxon>Cyanophyceae</taxon>
        <taxon>Coleofasciculales</taxon>
        <taxon>Coleofasciculaceae</taxon>
        <taxon>Limnofasciculus</taxon>
        <taxon>Limnofasciculus baicalensis</taxon>
    </lineage>
</organism>
<protein>
    <recommendedName>
        <fullName evidence="3">DUF7925 domain-containing protein</fullName>
    </recommendedName>
</protein>
<evidence type="ECO:0000313" key="5">
    <source>
        <dbReference type="Proteomes" id="UP001204953"/>
    </source>
</evidence>
<feature type="domain" description="DUF7925" evidence="3">
    <location>
        <begin position="250"/>
        <end position="443"/>
    </location>
</feature>
<evidence type="ECO:0000259" key="3">
    <source>
        <dbReference type="Pfam" id="PF25546"/>
    </source>
</evidence>
<sequence>MTKKSSSKLKRNYYQPLIAAALAASSAFHLVGPVLAFGTAAGQSISNTATATYEDPNNPNVPINATSNTVTVTVAEVAGITVTASGTSLGTDADSNGKVSVNDILNYTYTITNVGNDPTKFRIPNLAEVTGPGTVSGNLQISTDGGVSWTDISGSEIITNSIPSGGSVMVRVPVKVTPGAKDNDIINVTLGDTPGDAQNQLRNPNGGDVYTVDNTGTQNGDIAGDPVNGVREASVTQKATVSASLKNYALASILKTRGNYDNGGTSAITDDKLTYNLSLKVAATDPTGNNFNPAPLVGTEISVNSANVSRILVSDAIPKDTELAVAPTPPPGWQVVYTTDAVTTTALDANWTTTAPANLATVTRIGFINNSAIVTAVAPGETVNGFSVQVKVKSSVVATSLDVANIAQLLGQTSGVPTTDTNNDGTPDNLIYDESGDQNPSNFNGSTPPGTDTNSDGIPDTNPPVADGYVNDPADLGTIGTDSGNNNTGTGTGGEANLFTVQQPVASSVQTGPDGAPDAIGPTNNNDDFTNKSSLVPAGTKPGTTIDPAAVGFTNTVKNSGTDAGLLTLTPKAPATATDLPANTTVTITYASSSATYIYDGAGTFTLQPGNLPITIANFDPNEVLNYGVEVNLPSGTPLSTDLTRGDKGFPVPIEAAIDLYTTDTNADGIKDTGNDGTTDATNTTIDRVYTGFLKLLKESRVLPGTGPAVLSGQNLFSIDPKTPSPGNILEYRINYTNISTPQAGTGNVILKANDVVITEDGTQNGNNWALDNDTNGAIDTSNIVGTAKDSGASTITFFSGNPATKASVDQTGTTVDTDVTKYINTVIGDVAPGEARNFLFQRQVESTNATGTPNNPVAP</sequence>
<feature type="region of interest" description="Disordered" evidence="1">
    <location>
        <begin position="413"/>
        <end position="544"/>
    </location>
</feature>
<dbReference type="PROSITE" id="PS00018">
    <property type="entry name" value="EF_HAND_1"/>
    <property type="match status" value="1"/>
</dbReference>
<keyword evidence="5" id="KW-1185">Reference proteome</keyword>
<feature type="compositionally biased region" description="Polar residues" evidence="1">
    <location>
        <begin position="499"/>
        <end position="511"/>
    </location>
</feature>
<dbReference type="AlphaFoldDB" id="A0AAE3KMK5"/>
<dbReference type="Pfam" id="PF25546">
    <property type="entry name" value="DUF7925"/>
    <property type="match status" value="1"/>
</dbReference>
<dbReference type="EMBL" id="JAMZMM010000108">
    <property type="protein sequence ID" value="MCP2729329.1"/>
    <property type="molecule type" value="Genomic_DNA"/>
</dbReference>
<dbReference type="InterPro" id="IPR018247">
    <property type="entry name" value="EF_Hand_1_Ca_BS"/>
</dbReference>
<evidence type="ECO:0000256" key="1">
    <source>
        <dbReference type="SAM" id="MobiDB-lite"/>
    </source>
</evidence>
<dbReference type="RefSeq" id="WP_254012114.1">
    <property type="nucleotide sequence ID" value="NZ_JAMZMM010000108.1"/>
</dbReference>
<feature type="compositionally biased region" description="Polar residues" evidence="1">
    <location>
        <begin position="522"/>
        <end position="534"/>
    </location>
</feature>
<keyword evidence="2" id="KW-0732">Signal</keyword>
<feature type="compositionally biased region" description="Low complexity" evidence="1">
    <location>
        <begin position="477"/>
        <end position="489"/>
    </location>
</feature>
<dbReference type="Proteomes" id="UP001204953">
    <property type="component" value="Unassembled WGS sequence"/>
</dbReference>
<feature type="signal peptide" evidence="2">
    <location>
        <begin position="1"/>
        <end position="36"/>
    </location>
</feature>
<evidence type="ECO:0000256" key="2">
    <source>
        <dbReference type="SAM" id="SignalP"/>
    </source>
</evidence>
<accession>A0AAE3KMK5</accession>
<proteinExistence type="predicted"/>
<evidence type="ECO:0000313" key="4">
    <source>
        <dbReference type="EMBL" id="MCP2729329.1"/>
    </source>
</evidence>
<feature type="chain" id="PRO_5042157323" description="DUF7925 domain-containing protein" evidence="2">
    <location>
        <begin position="37"/>
        <end position="860"/>
    </location>
</feature>
<feature type="compositionally biased region" description="Low complexity" evidence="1">
    <location>
        <begin position="417"/>
        <end position="429"/>
    </location>
</feature>
<reference evidence="4" key="1">
    <citation type="submission" date="2022-06" db="EMBL/GenBank/DDBJ databases">
        <title>New cyanobacteria of genus Symplocastrum in benthos of Lake Baikal.</title>
        <authorList>
            <person name="Sorokovikova E."/>
            <person name="Tikhonova I."/>
            <person name="Krasnopeev A."/>
            <person name="Evseev P."/>
            <person name="Gladkikh A."/>
            <person name="Belykh O."/>
        </authorList>
    </citation>
    <scope>NUCLEOTIDE SEQUENCE</scope>
    <source>
        <strain evidence="4">BBK-W-15</strain>
    </source>
</reference>
<dbReference type="InterPro" id="IPR057685">
    <property type="entry name" value="DUF7925"/>
</dbReference>
<feature type="compositionally biased region" description="Polar residues" evidence="1">
    <location>
        <begin position="437"/>
        <end position="456"/>
    </location>
</feature>
<comment type="caution">
    <text evidence="4">The sequence shown here is derived from an EMBL/GenBank/DDBJ whole genome shotgun (WGS) entry which is preliminary data.</text>
</comment>
<name>A0AAE3KMK5_9CYAN</name>
<gene>
    <name evidence="4" type="ORF">NJ959_12770</name>
</gene>